<dbReference type="GO" id="GO:0016485">
    <property type="term" value="P:protein processing"/>
    <property type="evidence" value="ECO:0007669"/>
    <property type="project" value="InterPro"/>
</dbReference>
<comment type="similarity">
    <text evidence="4 17">Belongs to the peptidase A22A family.</text>
</comment>
<keyword evidence="15" id="KW-0966">Cell projection</keyword>
<keyword evidence="10 17" id="KW-0914">Notch signaling pathway</keyword>
<evidence type="ECO:0000256" key="15">
    <source>
        <dbReference type="ARBA" id="ARBA00023273"/>
    </source>
</evidence>
<keyword evidence="9 17" id="KW-0256">Endoplasmic reticulum</keyword>
<evidence type="ECO:0000256" key="2">
    <source>
        <dbReference type="ARBA" id="ARBA00004463"/>
    </source>
</evidence>
<dbReference type="InterPro" id="IPR006639">
    <property type="entry name" value="Preselin/SPP"/>
</dbReference>
<feature type="transmembrane region" description="Helical" evidence="17">
    <location>
        <begin position="231"/>
        <end position="251"/>
    </location>
</feature>
<reference evidence="19" key="1">
    <citation type="submission" date="2019-04" db="EMBL/GenBank/DDBJ databases">
        <authorList>
            <person name="Alioto T."/>
            <person name="Alioto T."/>
        </authorList>
    </citation>
    <scope>NUCLEOTIDE SEQUENCE [LARGE SCALE GENOMIC DNA]</scope>
</reference>
<dbReference type="Proteomes" id="UP000335636">
    <property type="component" value="Unassembled WGS sequence"/>
</dbReference>
<dbReference type="InterPro" id="IPR001108">
    <property type="entry name" value="Peptidase_A22A"/>
</dbReference>
<evidence type="ECO:0000256" key="4">
    <source>
        <dbReference type="ARBA" id="ARBA00008604"/>
    </source>
</evidence>
<evidence type="ECO:0000256" key="10">
    <source>
        <dbReference type="ARBA" id="ARBA00022976"/>
    </source>
</evidence>
<evidence type="ECO:0000256" key="1">
    <source>
        <dbReference type="ARBA" id="ARBA00004236"/>
    </source>
</evidence>
<comment type="function">
    <text evidence="17">Probable subunit of the gamma-secretase complex, an endoprotease complex that catalyzes the intramembrane cleavage of integral membrane proteins such as Notch receptors.</text>
</comment>
<dbReference type="Gene3D" id="1.10.472.100">
    <property type="entry name" value="Presenilin"/>
    <property type="match status" value="1"/>
</dbReference>
<comment type="subcellular location">
    <subcellularLocation>
        <location evidence="1">Cell membrane</location>
    </subcellularLocation>
    <subcellularLocation>
        <location evidence="3">Cell projection</location>
        <location evidence="3">Axon</location>
    </subcellularLocation>
    <subcellularLocation>
        <location evidence="2">Cytoplasmic granule</location>
    </subcellularLocation>
    <subcellularLocation>
        <location evidence="17">Endoplasmic reticulum membrane</location>
        <topology evidence="17">Multi-pass membrane protein</topology>
    </subcellularLocation>
    <subcellularLocation>
        <location evidence="17">Golgi apparatus membrane</location>
        <topology evidence="17">Multi-pass membrane protein</topology>
    </subcellularLocation>
    <subcellularLocation>
        <location evidence="16">Synapse</location>
    </subcellularLocation>
</comment>
<keyword evidence="12" id="KW-0770">Synapse</keyword>
<dbReference type="GO" id="GO:0007219">
    <property type="term" value="P:Notch signaling pathway"/>
    <property type="evidence" value="ECO:0007669"/>
    <property type="project" value="UniProtKB-KW"/>
</dbReference>
<name>A0A5E4D6M0_MARMO</name>
<keyword evidence="6 17" id="KW-0645">Protease</keyword>
<keyword evidence="13 17" id="KW-0333">Golgi apparatus</keyword>
<dbReference type="AlphaFoldDB" id="A0A5E4D6M0"/>
<dbReference type="GO" id="GO:0045202">
    <property type="term" value="C:synapse"/>
    <property type="evidence" value="ECO:0007669"/>
    <property type="project" value="UniProtKB-SubCell"/>
</dbReference>
<dbReference type="PRINTS" id="PR01072">
    <property type="entry name" value="PRESENILIN"/>
</dbReference>
<keyword evidence="14 17" id="KW-0472">Membrane</keyword>
<evidence type="ECO:0000256" key="18">
    <source>
        <dbReference type="SAM" id="MobiDB-lite"/>
    </source>
</evidence>
<dbReference type="GO" id="GO:0006509">
    <property type="term" value="P:membrane protein ectodomain proteolysis"/>
    <property type="evidence" value="ECO:0007669"/>
    <property type="project" value="TreeGrafter"/>
</dbReference>
<evidence type="ECO:0000313" key="20">
    <source>
        <dbReference type="Proteomes" id="UP000335636"/>
    </source>
</evidence>
<evidence type="ECO:0000313" key="19">
    <source>
        <dbReference type="EMBL" id="VTJ89897.1"/>
    </source>
</evidence>
<dbReference type="EC" id="3.4.23.-" evidence="17"/>
<evidence type="ECO:0000256" key="9">
    <source>
        <dbReference type="ARBA" id="ARBA00022824"/>
    </source>
</evidence>
<dbReference type="PANTHER" id="PTHR10202:SF18">
    <property type="entry name" value="PRESENILIN-1"/>
    <property type="match status" value="1"/>
</dbReference>
<gene>
    <name evidence="19" type="ORF">MONAX_5E005697</name>
</gene>
<dbReference type="GO" id="GO:0034205">
    <property type="term" value="P:amyloid-beta formation"/>
    <property type="evidence" value="ECO:0007669"/>
    <property type="project" value="TreeGrafter"/>
</dbReference>
<feature type="region of interest" description="Disordered" evidence="18">
    <location>
        <begin position="128"/>
        <end position="159"/>
    </location>
</feature>
<dbReference type="Pfam" id="PF01080">
    <property type="entry name" value="Presenilin"/>
    <property type="match status" value="1"/>
</dbReference>
<dbReference type="FunFam" id="1.10.472.100:FF:000001">
    <property type="entry name" value="Presenilin"/>
    <property type="match status" value="1"/>
</dbReference>
<dbReference type="SMART" id="SM00730">
    <property type="entry name" value="PSN"/>
    <property type="match status" value="1"/>
</dbReference>
<dbReference type="InterPro" id="IPR042524">
    <property type="entry name" value="Presenilin_C"/>
</dbReference>
<keyword evidence="8 17" id="KW-0378">Hydrolase</keyword>
<comment type="domain">
    <text evidence="17">The PAL motif is required for normal active site conformation.</text>
</comment>
<dbReference type="GO" id="GO:0030424">
    <property type="term" value="C:axon"/>
    <property type="evidence" value="ECO:0007669"/>
    <property type="project" value="UniProtKB-SubCell"/>
</dbReference>
<dbReference type="GO" id="GO:0042500">
    <property type="term" value="F:aspartic endopeptidase activity, intramembrane cleaving"/>
    <property type="evidence" value="ECO:0007669"/>
    <property type="project" value="InterPro"/>
</dbReference>
<comment type="subunit">
    <text evidence="17">Homodimer.</text>
</comment>
<dbReference type="GO" id="GO:0055074">
    <property type="term" value="P:calcium ion homeostasis"/>
    <property type="evidence" value="ECO:0007669"/>
    <property type="project" value="TreeGrafter"/>
</dbReference>
<dbReference type="GO" id="GO:0070765">
    <property type="term" value="C:gamma-secretase complex"/>
    <property type="evidence" value="ECO:0007669"/>
    <property type="project" value="TreeGrafter"/>
</dbReference>
<evidence type="ECO:0000256" key="13">
    <source>
        <dbReference type="ARBA" id="ARBA00023034"/>
    </source>
</evidence>
<keyword evidence="11 17" id="KW-1133">Transmembrane helix</keyword>
<evidence type="ECO:0000256" key="8">
    <source>
        <dbReference type="ARBA" id="ARBA00022801"/>
    </source>
</evidence>
<keyword evidence="7 17" id="KW-0812">Transmembrane</keyword>
<evidence type="ECO:0000256" key="7">
    <source>
        <dbReference type="ARBA" id="ARBA00022692"/>
    </source>
</evidence>
<sequence length="290" mass="32738">MKKELVKGKKIAAKIMLGCIFSILQTWNPINLQNFFTKFQQFYSVVRVPMIYKGKAQPRHSLDLEEEKVSVFPNHQQFRYLVAVLCPKGPLRMLVETAQERNETLFPALIYSSTMMWLVNMAEGDPEAQRRVSKHSKYNTQSTERESQDNTADTDDGGFSEEWEAQRDSHLGPHRSTAESRAAVQELSSSILASEDPEERGVKLGLGDFIFYSVLVGKASATASGDWNTTIACFVAILIGLCLTLLLLAIFKKALPALPISITFGLVFYFATDYLVQPFMDQLAFHQFYI</sequence>
<evidence type="ECO:0000256" key="17">
    <source>
        <dbReference type="RuleBase" id="RU361148"/>
    </source>
</evidence>
<dbReference type="GO" id="GO:0000139">
    <property type="term" value="C:Golgi membrane"/>
    <property type="evidence" value="ECO:0007669"/>
    <property type="project" value="UniProtKB-SubCell"/>
</dbReference>
<evidence type="ECO:0000256" key="16">
    <source>
        <dbReference type="ARBA" id="ARBA00034103"/>
    </source>
</evidence>
<keyword evidence="5" id="KW-1003">Cell membrane</keyword>
<proteinExistence type="inferred from homology"/>
<dbReference type="EMBL" id="CABDUW010003901">
    <property type="protein sequence ID" value="VTJ89897.1"/>
    <property type="molecule type" value="Genomic_DNA"/>
</dbReference>
<evidence type="ECO:0000256" key="5">
    <source>
        <dbReference type="ARBA" id="ARBA00022475"/>
    </source>
</evidence>
<dbReference type="GO" id="GO:0005789">
    <property type="term" value="C:endoplasmic reticulum membrane"/>
    <property type="evidence" value="ECO:0007669"/>
    <property type="project" value="UniProtKB-SubCell"/>
</dbReference>
<protein>
    <recommendedName>
        <fullName evidence="17">Presenilin</fullName>
        <ecNumber evidence="17">3.4.23.-</ecNumber>
    </recommendedName>
</protein>
<feature type="transmembrane region" description="Helical" evidence="17">
    <location>
        <begin position="257"/>
        <end position="276"/>
    </location>
</feature>
<evidence type="ECO:0000256" key="14">
    <source>
        <dbReference type="ARBA" id="ARBA00023136"/>
    </source>
</evidence>
<evidence type="ECO:0000256" key="3">
    <source>
        <dbReference type="ARBA" id="ARBA00004489"/>
    </source>
</evidence>
<organism evidence="19 20">
    <name type="scientific">Marmota monax</name>
    <name type="common">Woodchuck</name>
    <dbReference type="NCBI Taxonomy" id="9995"/>
    <lineage>
        <taxon>Eukaryota</taxon>
        <taxon>Metazoa</taxon>
        <taxon>Chordata</taxon>
        <taxon>Craniata</taxon>
        <taxon>Vertebrata</taxon>
        <taxon>Euteleostomi</taxon>
        <taxon>Mammalia</taxon>
        <taxon>Eutheria</taxon>
        <taxon>Euarchontoglires</taxon>
        <taxon>Glires</taxon>
        <taxon>Rodentia</taxon>
        <taxon>Sciuromorpha</taxon>
        <taxon>Sciuridae</taxon>
        <taxon>Xerinae</taxon>
        <taxon>Marmotini</taxon>
        <taxon>Marmota</taxon>
    </lineage>
</organism>
<dbReference type="PANTHER" id="PTHR10202">
    <property type="entry name" value="PRESENILIN"/>
    <property type="match status" value="1"/>
</dbReference>
<keyword evidence="20" id="KW-1185">Reference proteome</keyword>
<comment type="caution">
    <text evidence="19">The sequence shown here is derived from an EMBL/GenBank/DDBJ whole genome shotgun (WGS) entry which is preliminary data.</text>
</comment>
<evidence type="ECO:0000256" key="11">
    <source>
        <dbReference type="ARBA" id="ARBA00022989"/>
    </source>
</evidence>
<accession>A0A5E4D6M0</accession>
<evidence type="ECO:0000256" key="12">
    <source>
        <dbReference type="ARBA" id="ARBA00023018"/>
    </source>
</evidence>
<evidence type="ECO:0000256" key="6">
    <source>
        <dbReference type="ARBA" id="ARBA00022670"/>
    </source>
</evidence>